<keyword evidence="3" id="KW-1185">Reference proteome</keyword>
<name>A0A9W7KTW4_9STRA</name>
<accession>A0A9W7KTW4</accession>
<comment type="caution">
    <text evidence="2">The sequence shown here is derived from an EMBL/GenBank/DDBJ whole genome shotgun (WGS) entry which is preliminary data.</text>
</comment>
<dbReference type="AlphaFoldDB" id="A0A9W7KTW4"/>
<evidence type="ECO:0000313" key="2">
    <source>
        <dbReference type="EMBL" id="GMI11344.1"/>
    </source>
</evidence>
<feature type="region of interest" description="Disordered" evidence="1">
    <location>
        <begin position="272"/>
        <end position="313"/>
    </location>
</feature>
<reference evidence="3" key="1">
    <citation type="journal article" date="2023" name="Commun. Biol.">
        <title>Genome analysis of Parmales, the sister group of diatoms, reveals the evolutionary specialization of diatoms from phago-mixotrophs to photoautotrophs.</title>
        <authorList>
            <person name="Ban H."/>
            <person name="Sato S."/>
            <person name="Yoshikawa S."/>
            <person name="Yamada K."/>
            <person name="Nakamura Y."/>
            <person name="Ichinomiya M."/>
            <person name="Sato N."/>
            <person name="Blanc-Mathieu R."/>
            <person name="Endo H."/>
            <person name="Kuwata A."/>
            <person name="Ogata H."/>
        </authorList>
    </citation>
    <scope>NUCLEOTIDE SEQUENCE [LARGE SCALE GENOMIC DNA]</scope>
    <source>
        <strain evidence="3">NIES 3699</strain>
    </source>
</reference>
<dbReference type="EMBL" id="BRXX01000428">
    <property type="protein sequence ID" value="GMI11344.1"/>
    <property type="molecule type" value="Genomic_DNA"/>
</dbReference>
<protein>
    <submittedName>
        <fullName evidence="2">Uncharacterized protein</fullName>
    </submittedName>
</protein>
<feature type="compositionally biased region" description="Polar residues" evidence="1">
    <location>
        <begin position="288"/>
        <end position="298"/>
    </location>
</feature>
<evidence type="ECO:0000313" key="3">
    <source>
        <dbReference type="Proteomes" id="UP001165160"/>
    </source>
</evidence>
<proteinExistence type="predicted"/>
<sequence>MDDKMVANSKMVAASVSRVASAFLAASAAAECSQTLKGLAYIIATARKSSGSVKLDPALKSCLKEETFGDVLKGVFTAAGFDISGSNVGVDLSLDLSEYSDKTSLLAQRLCVRASEILQSAVGNAEVLNALSPEGLLSWSESDQDNFNRHCQFVSCASDLLAFERERGEGGDVWQEVEEMLQDGLGGLVSFSVEQVHEIGQAASAELDSGIVGVRKSLGRLGPAGDCLAKLLIPELYHLMSGVVVKSTSQLGTEVGKDWGNLMPKVMGKEEATTTTTNNNNISNTTNYKSVRFSNSDGNAMATPDPLSRRKRKGSFTSFAVTPTPATTPVQLAGEKQEAKKSALWIEQSLGLTGIFAPLQNVENSSSSSSGVVVVNDWDEVEALTKSLERKFSLDSEAAEKRAISEEATNLLCGIAAFVDESLGQAEVKLVNDAYNKSLRVEGGDDRGEIHFTSLKDSVNGIRRDVLGRVARVVINKIRERKGVSSSIGGEEVNVLQPKTFNTLPVESHFQTPKPSNKTMAGAAEKGIVTHSAGPLKKRAKKRLTN</sequence>
<dbReference type="Proteomes" id="UP001165160">
    <property type="component" value="Unassembled WGS sequence"/>
</dbReference>
<organism evidence="2 3">
    <name type="scientific">Triparma verrucosa</name>
    <dbReference type="NCBI Taxonomy" id="1606542"/>
    <lineage>
        <taxon>Eukaryota</taxon>
        <taxon>Sar</taxon>
        <taxon>Stramenopiles</taxon>
        <taxon>Ochrophyta</taxon>
        <taxon>Bolidophyceae</taxon>
        <taxon>Parmales</taxon>
        <taxon>Triparmaceae</taxon>
        <taxon>Triparma</taxon>
    </lineage>
</organism>
<evidence type="ECO:0000256" key="1">
    <source>
        <dbReference type="SAM" id="MobiDB-lite"/>
    </source>
</evidence>
<feature type="compositionally biased region" description="Low complexity" evidence="1">
    <location>
        <begin position="273"/>
        <end position="287"/>
    </location>
</feature>
<gene>
    <name evidence="2" type="ORF">TrVE_jg4936</name>
</gene>